<feature type="compositionally biased region" description="Basic and acidic residues" evidence="1">
    <location>
        <begin position="14"/>
        <end position="23"/>
    </location>
</feature>
<evidence type="ECO:0000256" key="1">
    <source>
        <dbReference type="SAM" id="MobiDB-lite"/>
    </source>
</evidence>
<dbReference type="Proteomes" id="UP000012166">
    <property type="component" value="Unassembled WGS sequence"/>
</dbReference>
<protein>
    <submittedName>
        <fullName evidence="2">Uncharacterized protein</fullName>
    </submittedName>
</protein>
<dbReference type="AlphaFoldDB" id="A0ABC9SI48"/>
<sequence>MLSEKKKKRNRRNRFPDLEKISDRFNPNKSAHKPFPAF</sequence>
<reference evidence="2 3" key="1">
    <citation type="submission" date="2013-01" db="EMBL/GenBank/DDBJ databases">
        <authorList>
            <person name="Harkins D.M."/>
            <person name="Durkin A.S."/>
            <person name="Brinkac L.M."/>
            <person name="Haft D.H."/>
            <person name="Selengut J.D."/>
            <person name="Sanka R."/>
            <person name="DePew J."/>
            <person name="Purushe J."/>
            <person name="Hartskeerl R.A."/>
            <person name="Ahmed A."/>
            <person name="van der Linden H."/>
            <person name="Goris M.G.A."/>
            <person name="Vinetz J.M."/>
            <person name="Sutton G.G."/>
            <person name="Nierman W.C."/>
            <person name="Fouts D.E."/>
        </authorList>
    </citation>
    <scope>NUCLEOTIDE SEQUENCE [LARGE SCALE GENOMIC DNA]</scope>
    <source>
        <strain evidence="2 3">Brem 328</strain>
    </source>
</reference>
<dbReference type="EMBL" id="AHMS02000023">
    <property type="protein sequence ID" value="EMN17503.1"/>
    <property type="molecule type" value="Genomic_DNA"/>
</dbReference>
<evidence type="ECO:0000313" key="2">
    <source>
        <dbReference type="EMBL" id="EMN17503.1"/>
    </source>
</evidence>
<evidence type="ECO:0000313" key="3">
    <source>
        <dbReference type="Proteomes" id="UP000012166"/>
    </source>
</evidence>
<gene>
    <name evidence="2" type="ORF">LEP1GSC056_3154</name>
</gene>
<feature type="region of interest" description="Disordered" evidence="1">
    <location>
        <begin position="1"/>
        <end position="38"/>
    </location>
</feature>
<accession>A0ABC9SI48</accession>
<name>A0ABC9SI48_LEPBO</name>
<comment type="caution">
    <text evidence="2">The sequence shown here is derived from an EMBL/GenBank/DDBJ whole genome shotgun (WGS) entry which is preliminary data.</text>
</comment>
<proteinExistence type="predicted"/>
<feature type="compositionally biased region" description="Basic residues" evidence="1">
    <location>
        <begin position="1"/>
        <end position="13"/>
    </location>
</feature>
<organism evidence="2 3">
    <name type="scientific">Leptospira borgpetersenii str. Brem 328</name>
    <dbReference type="NCBI Taxonomy" id="1049780"/>
    <lineage>
        <taxon>Bacteria</taxon>
        <taxon>Pseudomonadati</taxon>
        <taxon>Spirochaetota</taxon>
        <taxon>Spirochaetia</taxon>
        <taxon>Leptospirales</taxon>
        <taxon>Leptospiraceae</taxon>
        <taxon>Leptospira</taxon>
    </lineage>
</organism>